<keyword evidence="2" id="KW-0812">Transmembrane</keyword>
<keyword evidence="4" id="KW-1185">Reference proteome</keyword>
<dbReference type="InParanoid" id="A0A409WD09"/>
<keyword evidence="2" id="KW-1133">Transmembrane helix</keyword>
<sequence length="767" mass="84572">MVNRGAFEGKRKEYLVSCKPDYVVAVEDGTLEDCLVKIHRGFFCIFPPQMPHDYEPTDEEVAAAREGENAEPSLPDREKLSESEYEVEMGRWKERKEVIKKTKSKITRWMAYQYLKDHNMLKKNLKGSDNAYASLMFQLAGKQLKKPRLRSPLSMWRRSEGIRASIERQARARCIAEKKLLKKHLAPIREEIANARFNSLSEEAREEWANQAESEHEAAVKEWKASRKNPLKTDPRSRQDCISNLPAIVQPLLDLVADATGWKLTLLAGGPCPARDGRMSMVSLHSGTTCGDVPMTFGQFESVRYRKYLTPMFANFLRNAYSVEECRERALVGDDADGEMVAFDGPDANGASFEVLPEQEGTTSSNNRPESSSEEHPDTHHTASGFQVPPPAQSNNNPRPGSTAQSPQSPQSRASSLCPDPPILPDEPPIPDQIHDQSGSSELPGSPPVAQLDSPHLTSCSPPPSPPPLPAASLPRSPPSSPPPSPPLSAPSPHHVSHAAPPQNSHPLSQPHNESSPQPPVPSTREPGPEPSSVALGATDKGRKRPAEPEVEAGRQRKSARVEPVTETVQQKPKVVGRKGKGRSKGKDTAVVAGAGSLAEERPRWFYDSMKAFTEGAVGLGTDGNGCLGNDWIALVEAWSTFQVAAGFTEDNKLPTKHRPFPIKEWIARARSPTYRPVITNLSEYESNFNLWWYSMQPDWRKADGMVDPRRVDGDWSSLWLPGLNGLVSVIAALLYWGIAAHGNKTRTLSWLRAVRDCKTAISALSL</sequence>
<feature type="region of interest" description="Disordered" evidence="1">
    <location>
        <begin position="341"/>
        <end position="589"/>
    </location>
</feature>
<dbReference type="EMBL" id="NHTK01005580">
    <property type="protein sequence ID" value="PPQ76366.1"/>
    <property type="molecule type" value="Genomic_DNA"/>
</dbReference>
<dbReference type="AlphaFoldDB" id="A0A409WD09"/>
<feature type="compositionally biased region" description="Polar residues" evidence="1">
    <location>
        <begin position="503"/>
        <end position="516"/>
    </location>
</feature>
<name>A0A409WD09_9AGAR</name>
<feature type="transmembrane region" description="Helical" evidence="2">
    <location>
        <begin position="719"/>
        <end position="739"/>
    </location>
</feature>
<evidence type="ECO:0000256" key="2">
    <source>
        <dbReference type="SAM" id="Phobius"/>
    </source>
</evidence>
<feature type="compositionally biased region" description="Basic residues" evidence="1">
    <location>
        <begin position="575"/>
        <end position="584"/>
    </location>
</feature>
<organism evidence="3 4">
    <name type="scientific">Panaeolus cyanescens</name>
    <dbReference type="NCBI Taxonomy" id="181874"/>
    <lineage>
        <taxon>Eukaryota</taxon>
        <taxon>Fungi</taxon>
        <taxon>Dikarya</taxon>
        <taxon>Basidiomycota</taxon>
        <taxon>Agaricomycotina</taxon>
        <taxon>Agaricomycetes</taxon>
        <taxon>Agaricomycetidae</taxon>
        <taxon>Agaricales</taxon>
        <taxon>Agaricineae</taxon>
        <taxon>Galeropsidaceae</taxon>
        <taxon>Panaeolus</taxon>
    </lineage>
</organism>
<accession>A0A409WD09</accession>
<evidence type="ECO:0000313" key="4">
    <source>
        <dbReference type="Proteomes" id="UP000284842"/>
    </source>
</evidence>
<feature type="region of interest" description="Disordered" evidence="1">
    <location>
        <begin position="58"/>
        <end position="80"/>
    </location>
</feature>
<evidence type="ECO:0000313" key="3">
    <source>
        <dbReference type="EMBL" id="PPQ76366.1"/>
    </source>
</evidence>
<dbReference type="STRING" id="181874.A0A409WD09"/>
<reference evidence="3 4" key="1">
    <citation type="journal article" date="2018" name="Evol. Lett.">
        <title>Horizontal gene cluster transfer increased hallucinogenic mushroom diversity.</title>
        <authorList>
            <person name="Reynolds H.T."/>
            <person name="Vijayakumar V."/>
            <person name="Gluck-Thaler E."/>
            <person name="Korotkin H.B."/>
            <person name="Matheny P.B."/>
            <person name="Slot J.C."/>
        </authorList>
    </citation>
    <scope>NUCLEOTIDE SEQUENCE [LARGE SCALE GENOMIC DNA]</scope>
    <source>
        <strain evidence="3 4">2629</strain>
    </source>
</reference>
<feature type="compositionally biased region" description="Basic and acidic residues" evidence="1">
    <location>
        <begin position="62"/>
        <end position="80"/>
    </location>
</feature>
<dbReference type="OrthoDB" id="3250313at2759"/>
<feature type="compositionally biased region" description="Polar residues" evidence="1">
    <location>
        <begin position="360"/>
        <end position="369"/>
    </location>
</feature>
<protein>
    <submittedName>
        <fullName evidence="3">Uncharacterized protein</fullName>
    </submittedName>
</protein>
<feature type="compositionally biased region" description="Pro residues" evidence="1">
    <location>
        <begin position="419"/>
        <end position="431"/>
    </location>
</feature>
<gene>
    <name evidence="3" type="ORF">CVT24_008806</name>
</gene>
<evidence type="ECO:0000256" key="1">
    <source>
        <dbReference type="SAM" id="MobiDB-lite"/>
    </source>
</evidence>
<keyword evidence="2" id="KW-0472">Membrane</keyword>
<feature type="compositionally biased region" description="Low complexity" evidence="1">
    <location>
        <begin position="491"/>
        <end position="502"/>
    </location>
</feature>
<feature type="compositionally biased region" description="Low complexity" evidence="1">
    <location>
        <begin position="402"/>
        <end position="416"/>
    </location>
</feature>
<feature type="compositionally biased region" description="Pro residues" evidence="1">
    <location>
        <begin position="461"/>
        <end position="490"/>
    </location>
</feature>
<feature type="compositionally biased region" description="Basic and acidic residues" evidence="1">
    <location>
        <begin position="371"/>
        <end position="381"/>
    </location>
</feature>
<feature type="compositionally biased region" description="Basic and acidic residues" evidence="1">
    <location>
        <begin position="545"/>
        <end position="555"/>
    </location>
</feature>
<dbReference type="Proteomes" id="UP000284842">
    <property type="component" value="Unassembled WGS sequence"/>
</dbReference>
<comment type="caution">
    <text evidence="3">The sequence shown here is derived from an EMBL/GenBank/DDBJ whole genome shotgun (WGS) entry which is preliminary data.</text>
</comment>
<proteinExistence type="predicted"/>